<dbReference type="Proteomes" id="UP000054770">
    <property type="component" value="Unassembled WGS sequence"/>
</dbReference>
<evidence type="ECO:0000313" key="8">
    <source>
        <dbReference type="Proteomes" id="UP000054770"/>
    </source>
</evidence>
<evidence type="ECO:0000256" key="5">
    <source>
        <dbReference type="RuleBase" id="RU000499"/>
    </source>
</evidence>
<dbReference type="OrthoDB" id="9785502at2"/>
<dbReference type="PROSITE" id="PS00460">
    <property type="entry name" value="GLUTATHIONE_PEROXID_1"/>
    <property type="match status" value="1"/>
</dbReference>
<keyword evidence="2 5" id="KW-0575">Peroxidase</keyword>
<sequence length="159" mass="17754">MDNLYAFSAETLDGEAVSLDKYRGKVLLIVNTASECGFTPQYKGLQDLYTRYASRGLEVLGFPCNQFGKQEPGDAAQIGSFCEKNYGVTFPMFAKIDVNGAHAHPLYKYLTEKEPGVLGIEAIKWNFTKFLVDREGNIVKRFAPITKPESITDDVEKLL</sequence>
<comment type="similarity">
    <text evidence="1 5">Belongs to the glutathione peroxidase family.</text>
</comment>
<organism evidence="7 8">
    <name type="scientific">Caballeronia choica</name>
    <dbReference type="NCBI Taxonomy" id="326476"/>
    <lineage>
        <taxon>Bacteria</taxon>
        <taxon>Pseudomonadati</taxon>
        <taxon>Pseudomonadota</taxon>
        <taxon>Betaproteobacteria</taxon>
        <taxon>Burkholderiales</taxon>
        <taxon>Burkholderiaceae</taxon>
        <taxon>Caballeronia</taxon>
    </lineage>
</organism>
<dbReference type="Gene3D" id="3.40.30.10">
    <property type="entry name" value="Glutaredoxin"/>
    <property type="match status" value="1"/>
</dbReference>
<name>A0A158HII1_9BURK</name>
<dbReference type="FunFam" id="3.40.30.10:FF:000010">
    <property type="entry name" value="Glutathione peroxidase"/>
    <property type="match status" value="1"/>
</dbReference>
<dbReference type="EMBL" id="FCON02000016">
    <property type="protein sequence ID" value="SAL43927.1"/>
    <property type="molecule type" value="Genomic_DNA"/>
</dbReference>
<dbReference type="PROSITE" id="PS51355">
    <property type="entry name" value="GLUTATHIONE_PEROXID_3"/>
    <property type="match status" value="1"/>
</dbReference>
<keyword evidence="3 5" id="KW-0560">Oxidoreductase</keyword>
<dbReference type="SUPFAM" id="SSF52833">
    <property type="entry name" value="Thioredoxin-like"/>
    <property type="match status" value="1"/>
</dbReference>
<keyword evidence="8" id="KW-1185">Reference proteome</keyword>
<accession>A0A158HII1</accession>
<dbReference type="InterPro" id="IPR029760">
    <property type="entry name" value="GPX_CS"/>
</dbReference>
<evidence type="ECO:0000256" key="1">
    <source>
        <dbReference type="ARBA" id="ARBA00006926"/>
    </source>
</evidence>
<dbReference type="GO" id="GO:0004601">
    <property type="term" value="F:peroxidase activity"/>
    <property type="evidence" value="ECO:0007669"/>
    <property type="project" value="UniProtKB-KW"/>
</dbReference>
<dbReference type="AlphaFoldDB" id="A0A158HII1"/>
<dbReference type="InterPro" id="IPR029759">
    <property type="entry name" value="GPX_AS"/>
</dbReference>
<protein>
    <recommendedName>
        <fullName evidence="5">Glutathione peroxidase</fullName>
    </recommendedName>
</protein>
<feature type="active site" evidence="4">
    <location>
        <position position="36"/>
    </location>
</feature>
<dbReference type="RefSeq" id="WP_087644219.1">
    <property type="nucleotide sequence ID" value="NZ_FCON02000016.1"/>
</dbReference>
<dbReference type="PROSITE" id="PS51352">
    <property type="entry name" value="THIOREDOXIN_2"/>
    <property type="match status" value="1"/>
</dbReference>
<dbReference type="PIRSF" id="PIRSF000303">
    <property type="entry name" value="Glutathion_perox"/>
    <property type="match status" value="1"/>
</dbReference>
<gene>
    <name evidence="7" type="ORF">AWB68_02045</name>
</gene>
<dbReference type="Pfam" id="PF00255">
    <property type="entry name" value="GSHPx"/>
    <property type="match status" value="1"/>
</dbReference>
<evidence type="ECO:0000256" key="4">
    <source>
        <dbReference type="PIRSR" id="PIRSR000303-1"/>
    </source>
</evidence>
<feature type="domain" description="Thioredoxin" evidence="6">
    <location>
        <begin position="1"/>
        <end position="159"/>
    </location>
</feature>
<proteinExistence type="inferred from homology"/>
<reference evidence="7" key="1">
    <citation type="submission" date="2016-01" db="EMBL/GenBank/DDBJ databases">
        <authorList>
            <person name="Peeters C."/>
        </authorList>
    </citation>
    <scope>NUCLEOTIDE SEQUENCE [LARGE SCALE GENOMIC DNA]</scope>
    <source>
        <strain evidence="7">LMG 22940</strain>
    </source>
</reference>
<dbReference type="InterPro" id="IPR000889">
    <property type="entry name" value="Glutathione_peroxidase"/>
</dbReference>
<dbReference type="PANTHER" id="PTHR11592">
    <property type="entry name" value="GLUTATHIONE PEROXIDASE"/>
    <property type="match status" value="1"/>
</dbReference>
<dbReference type="CDD" id="cd00340">
    <property type="entry name" value="GSH_Peroxidase"/>
    <property type="match status" value="1"/>
</dbReference>
<evidence type="ECO:0000256" key="3">
    <source>
        <dbReference type="ARBA" id="ARBA00023002"/>
    </source>
</evidence>
<dbReference type="PANTHER" id="PTHR11592:SF78">
    <property type="entry name" value="GLUTATHIONE PEROXIDASE"/>
    <property type="match status" value="1"/>
</dbReference>
<dbReference type="InterPro" id="IPR013766">
    <property type="entry name" value="Thioredoxin_domain"/>
</dbReference>
<dbReference type="PROSITE" id="PS00763">
    <property type="entry name" value="GLUTATHIONE_PEROXID_2"/>
    <property type="match status" value="1"/>
</dbReference>
<evidence type="ECO:0000256" key="2">
    <source>
        <dbReference type="ARBA" id="ARBA00022559"/>
    </source>
</evidence>
<dbReference type="InterPro" id="IPR036249">
    <property type="entry name" value="Thioredoxin-like_sf"/>
</dbReference>
<evidence type="ECO:0000259" key="6">
    <source>
        <dbReference type="PROSITE" id="PS51352"/>
    </source>
</evidence>
<dbReference type="GO" id="GO:0034599">
    <property type="term" value="P:cellular response to oxidative stress"/>
    <property type="evidence" value="ECO:0007669"/>
    <property type="project" value="TreeGrafter"/>
</dbReference>
<comment type="caution">
    <text evidence="7">The sequence shown here is derived from an EMBL/GenBank/DDBJ whole genome shotgun (WGS) entry which is preliminary data.</text>
</comment>
<dbReference type="PRINTS" id="PR01011">
    <property type="entry name" value="GLUTPROXDASE"/>
</dbReference>
<evidence type="ECO:0000313" key="7">
    <source>
        <dbReference type="EMBL" id="SAL43927.1"/>
    </source>
</evidence>